<feature type="transmembrane region" description="Helical" evidence="1">
    <location>
        <begin position="36"/>
        <end position="55"/>
    </location>
</feature>
<reference evidence="3" key="1">
    <citation type="journal article" date="2016" name="Nature">
        <title>Genome evolution in the allotetraploid frog Xenopus laevis.</title>
        <authorList>
            <person name="Session A.M."/>
            <person name="Uno Y."/>
            <person name="Kwon T."/>
            <person name="Chapman J.A."/>
            <person name="Toyoda A."/>
            <person name="Takahashi S."/>
            <person name="Fukui A."/>
            <person name="Hikosaka A."/>
            <person name="Suzuki A."/>
            <person name="Kondo M."/>
            <person name="van Heeringen S.J."/>
            <person name="Quigley I."/>
            <person name="Heinz S."/>
            <person name="Ogino H."/>
            <person name="Ochi H."/>
            <person name="Hellsten U."/>
            <person name="Lyons J.B."/>
            <person name="Simakov O."/>
            <person name="Putnam N."/>
            <person name="Stites J."/>
            <person name="Kuroki Y."/>
            <person name="Tanaka T."/>
            <person name="Michiue T."/>
            <person name="Watanabe M."/>
            <person name="Bogdanovic O."/>
            <person name="Lister R."/>
            <person name="Georgiou G."/>
            <person name="Paranjpe S.S."/>
            <person name="van Kruijsbergen I."/>
            <person name="Shu S."/>
            <person name="Carlson J."/>
            <person name="Kinoshita T."/>
            <person name="Ohta Y."/>
            <person name="Mawaribuchi S."/>
            <person name="Jenkins J."/>
            <person name="Grimwood J."/>
            <person name="Schmutz J."/>
            <person name="Mitros T."/>
            <person name="Mozaffari S.V."/>
            <person name="Suzuki Y."/>
            <person name="Haramoto Y."/>
            <person name="Yamamoto T.S."/>
            <person name="Takagi C."/>
            <person name="Heald R."/>
            <person name="Miller K."/>
            <person name="Haudenschild C."/>
            <person name="Kitzman J."/>
            <person name="Nakayama T."/>
            <person name="Izutsu Y."/>
            <person name="Robert J."/>
            <person name="Fortriede J."/>
            <person name="Burns K."/>
            <person name="Lotay V."/>
            <person name="Karimi K."/>
            <person name="Yasuoka Y."/>
            <person name="Dichmann D.S."/>
            <person name="Flajnik M.F."/>
            <person name="Houston D.W."/>
            <person name="Shendure J."/>
            <person name="DuPasquier L."/>
            <person name="Vize P.D."/>
            <person name="Zorn A.M."/>
            <person name="Ito M."/>
            <person name="Marcotte E.M."/>
            <person name="Wallingford J.B."/>
            <person name="Ito Y."/>
            <person name="Asashima M."/>
            <person name="Ueno N."/>
            <person name="Matsuda Y."/>
            <person name="Veenstra G.J."/>
            <person name="Fujiyama A."/>
            <person name="Harland R.M."/>
            <person name="Taira M."/>
            <person name="Rokhsar D.S."/>
        </authorList>
    </citation>
    <scope>NUCLEOTIDE SEQUENCE [LARGE SCALE GENOMIC DNA]</scope>
    <source>
        <strain evidence="3">J</strain>
    </source>
</reference>
<keyword evidence="1" id="KW-1133">Transmembrane helix</keyword>
<dbReference type="EMBL" id="CM004466">
    <property type="protein sequence ID" value="OCU00408.1"/>
    <property type="molecule type" value="Genomic_DNA"/>
</dbReference>
<organism evidence="2 3">
    <name type="scientific">Xenopus laevis</name>
    <name type="common">African clawed frog</name>
    <dbReference type="NCBI Taxonomy" id="8355"/>
    <lineage>
        <taxon>Eukaryota</taxon>
        <taxon>Metazoa</taxon>
        <taxon>Chordata</taxon>
        <taxon>Craniata</taxon>
        <taxon>Vertebrata</taxon>
        <taxon>Euteleostomi</taxon>
        <taxon>Amphibia</taxon>
        <taxon>Batrachia</taxon>
        <taxon>Anura</taxon>
        <taxon>Pipoidea</taxon>
        <taxon>Pipidae</taxon>
        <taxon>Xenopodinae</taxon>
        <taxon>Xenopus</taxon>
        <taxon>Xenopus</taxon>
    </lineage>
</organism>
<evidence type="ECO:0000313" key="3">
    <source>
        <dbReference type="Proteomes" id="UP000694892"/>
    </source>
</evidence>
<gene>
    <name evidence="2" type="ORF">XELAEV_18006182mg</name>
</gene>
<proteinExistence type="predicted"/>
<accession>A0A974E0P2</accession>
<protein>
    <submittedName>
        <fullName evidence="2">Uncharacterized protein</fullName>
    </submittedName>
</protein>
<name>A0A974E0P2_XENLA</name>
<evidence type="ECO:0000313" key="2">
    <source>
        <dbReference type="EMBL" id="OCU00408.1"/>
    </source>
</evidence>
<evidence type="ECO:0000256" key="1">
    <source>
        <dbReference type="SAM" id="Phobius"/>
    </source>
</evidence>
<keyword evidence="1" id="KW-0472">Membrane</keyword>
<keyword evidence="1" id="KW-0812">Transmembrane</keyword>
<sequence>MARHLLSHYYTNEDEEEPLYRDYKPPALDAIQLPQYVVYLLMAALVVVVVAYAIVGHLMKDLLHDFADWAFGPKSEEHKEGEKTYRDDGEKGTNDITLNIDVFGETQSGDLPPFDLDPLPPRSAHRASIITFKETRGKLF</sequence>
<dbReference type="AlphaFoldDB" id="A0A974E0P2"/>
<dbReference type="Proteomes" id="UP000694892">
    <property type="component" value="Chromosome 1L"/>
</dbReference>